<feature type="transmembrane region" description="Helical" evidence="1">
    <location>
        <begin position="12"/>
        <end position="36"/>
    </location>
</feature>
<keyword evidence="1" id="KW-0472">Membrane</keyword>
<organism evidence="2 3">
    <name type="scientific">Aquicella lusitana</name>
    <dbReference type="NCBI Taxonomy" id="254246"/>
    <lineage>
        <taxon>Bacteria</taxon>
        <taxon>Pseudomonadati</taxon>
        <taxon>Pseudomonadota</taxon>
        <taxon>Gammaproteobacteria</taxon>
        <taxon>Legionellales</taxon>
        <taxon>Coxiellaceae</taxon>
        <taxon>Aquicella</taxon>
    </lineage>
</organism>
<protein>
    <submittedName>
        <fullName evidence="2">Uncharacterized protein DUF4386</fullName>
    </submittedName>
</protein>
<evidence type="ECO:0000313" key="3">
    <source>
        <dbReference type="Proteomes" id="UP000254720"/>
    </source>
</evidence>
<dbReference type="RefSeq" id="WP_114833869.1">
    <property type="nucleotide sequence ID" value="NZ_LR699114.1"/>
</dbReference>
<feature type="transmembrane region" description="Helical" evidence="1">
    <location>
        <begin position="183"/>
        <end position="204"/>
    </location>
</feature>
<feature type="transmembrane region" description="Helical" evidence="1">
    <location>
        <begin position="102"/>
        <end position="121"/>
    </location>
</feature>
<feature type="transmembrane region" description="Helical" evidence="1">
    <location>
        <begin position="68"/>
        <end position="90"/>
    </location>
</feature>
<keyword evidence="3" id="KW-1185">Reference proteome</keyword>
<reference evidence="2 3" key="1">
    <citation type="submission" date="2018-07" db="EMBL/GenBank/DDBJ databases">
        <title>Genomic Encyclopedia of Type Strains, Phase IV (KMG-IV): sequencing the most valuable type-strain genomes for metagenomic binning, comparative biology and taxonomic classification.</title>
        <authorList>
            <person name="Goeker M."/>
        </authorList>
    </citation>
    <scope>NUCLEOTIDE SEQUENCE [LARGE SCALE GENOMIC DNA]</scope>
    <source>
        <strain evidence="2 3">DSM 16500</strain>
    </source>
</reference>
<evidence type="ECO:0000256" key="1">
    <source>
        <dbReference type="SAM" id="Phobius"/>
    </source>
</evidence>
<name>A0A370GSZ0_9COXI</name>
<dbReference type="EMBL" id="QQAX01000005">
    <property type="protein sequence ID" value="RDI46579.1"/>
    <property type="molecule type" value="Genomic_DNA"/>
</dbReference>
<feature type="transmembrane region" description="Helical" evidence="1">
    <location>
        <begin position="150"/>
        <end position="176"/>
    </location>
</feature>
<keyword evidence="1" id="KW-1133">Transmembrane helix</keyword>
<sequence>MAYTRHEAAAHETMIIVGGWSMVIFAILFVGITLLIDNLAQAQTMLYGMEQHNLFKVAAGSETIRTLLVIYALLPLLLIPGSVGTFYAFIEPHEANMRCGMYFATAGALALTISLMMLPSINWHLVTYIQAKTGESQSNLIIMLQSLHSYLGVFVGDLVGFGCLLIWFFITSFVMLRTTVMPHAVGVIQLIIAIIATLILALRYSGLIPDVHINVQAPGIIALWIFITGIGLISLRK</sequence>
<keyword evidence="1" id="KW-0812">Transmembrane</keyword>
<accession>A0A370GSZ0</accession>
<proteinExistence type="predicted"/>
<feature type="transmembrane region" description="Helical" evidence="1">
    <location>
        <begin position="216"/>
        <end position="235"/>
    </location>
</feature>
<gene>
    <name evidence="2" type="ORF">C8D86_105103</name>
</gene>
<comment type="caution">
    <text evidence="2">The sequence shown here is derived from an EMBL/GenBank/DDBJ whole genome shotgun (WGS) entry which is preliminary data.</text>
</comment>
<evidence type="ECO:0000313" key="2">
    <source>
        <dbReference type="EMBL" id="RDI46579.1"/>
    </source>
</evidence>
<dbReference type="Proteomes" id="UP000254720">
    <property type="component" value="Unassembled WGS sequence"/>
</dbReference>
<dbReference type="AlphaFoldDB" id="A0A370GSZ0"/>